<gene>
    <name evidence="1" type="ORF">SH601_08620</name>
</gene>
<evidence type="ECO:0000313" key="2">
    <source>
        <dbReference type="Proteomes" id="UP001277972"/>
    </source>
</evidence>
<proteinExistence type="predicted"/>
<sequence>MLNIDWLSLMQIISIDIVLSADNALIIAMATKKLSKVDQNKAILIGVLGAIILRIIFATGVVYLLHFPLIYMVGGLLLIWIGYKLLLKDEETQAITSHVSLRKVVMTIISADLIMSLDNVVALVGASEGNLALLTFGVVISIPLILFGAKFIAMLIAKYPILLYLGCGVLVYTGVKMIVHEPFVFQFFRLNEGFITIILSVITTIGVIVSGYMTNKQHHA</sequence>
<name>A0ACC6M581_9BACI</name>
<reference evidence="1" key="1">
    <citation type="submission" date="2023-11" db="EMBL/GenBank/DDBJ databases">
        <title>Gracilibacillus pellucida a moderately halophilic bacterium isolated from saline soil in Xinjiang province.</title>
        <authorList>
            <person name="Zhang Z."/>
            <person name="Tan F."/>
            <person name="Wang Y."/>
            <person name="Xia M."/>
        </authorList>
    </citation>
    <scope>NUCLEOTIDE SEQUENCE</scope>
    <source>
        <strain evidence="1">S3-1-1</strain>
    </source>
</reference>
<comment type="caution">
    <text evidence="1">The sequence shown here is derived from an EMBL/GenBank/DDBJ whole genome shotgun (WGS) entry which is preliminary data.</text>
</comment>
<dbReference type="Proteomes" id="UP001277972">
    <property type="component" value="Unassembled WGS sequence"/>
</dbReference>
<protein>
    <submittedName>
        <fullName evidence="1">TerC family protein</fullName>
    </submittedName>
</protein>
<dbReference type="EMBL" id="JAWZSR010000004">
    <property type="protein sequence ID" value="MDX8046051.1"/>
    <property type="molecule type" value="Genomic_DNA"/>
</dbReference>
<organism evidence="1 2">
    <name type="scientific">Gracilibacillus pellucidus</name>
    <dbReference type="NCBI Taxonomy" id="3095368"/>
    <lineage>
        <taxon>Bacteria</taxon>
        <taxon>Bacillati</taxon>
        <taxon>Bacillota</taxon>
        <taxon>Bacilli</taxon>
        <taxon>Bacillales</taxon>
        <taxon>Bacillaceae</taxon>
        <taxon>Gracilibacillus</taxon>
    </lineage>
</organism>
<keyword evidence="2" id="KW-1185">Reference proteome</keyword>
<evidence type="ECO:0000313" key="1">
    <source>
        <dbReference type="EMBL" id="MDX8046051.1"/>
    </source>
</evidence>
<accession>A0ACC6M581</accession>